<dbReference type="GO" id="GO:0004089">
    <property type="term" value="F:carbonate dehydratase activity"/>
    <property type="evidence" value="ECO:0007669"/>
    <property type="project" value="UniProtKB-EC"/>
</dbReference>
<dbReference type="SUPFAM" id="SSF53056">
    <property type="entry name" value="beta-carbonic anhydrase, cab"/>
    <property type="match status" value="1"/>
</dbReference>
<keyword evidence="5" id="KW-0456">Lyase</keyword>
<reference evidence="10 11" key="1">
    <citation type="submission" date="2016-10" db="EMBL/GenBank/DDBJ databases">
        <title>Genome sequence of Streptomyces sp. MUSC 1.</title>
        <authorList>
            <person name="Lee L.-H."/>
            <person name="Ser H.-L."/>
            <person name="Law J.W.-F."/>
        </authorList>
    </citation>
    <scope>NUCLEOTIDE SEQUENCE [LARGE SCALE GENOMIC DNA]</scope>
    <source>
        <strain evidence="10 11">MUSC 1</strain>
    </source>
</reference>
<feature type="binding site" evidence="8">
    <location>
        <position position="166"/>
    </location>
    <ligand>
        <name>Zn(2+)</name>
        <dbReference type="ChEBI" id="CHEBI:29105"/>
    </ligand>
</feature>
<comment type="similarity">
    <text evidence="1">Belongs to the beta-class carbonic anhydrase family.</text>
</comment>
<dbReference type="InterPro" id="IPR001765">
    <property type="entry name" value="Carbonic_anhydrase"/>
</dbReference>
<feature type="binding site" evidence="8">
    <location>
        <position position="227"/>
    </location>
    <ligand>
        <name>Zn(2+)</name>
        <dbReference type="ChEBI" id="CHEBI:29105"/>
    </ligand>
</feature>
<comment type="cofactor">
    <cofactor evidence="8">
        <name>Zn(2+)</name>
        <dbReference type="ChEBI" id="CHEBI:29105"/>
    </cofactor>
    <text evidence="8">Binds 1 zinc ion per subunit.</text>
</comment>
<dbReference type="PANTHER" id="PTHR11002:SF76">
    <property type="entry name" value="CARBONIC ANHYDRASE"/>
    <property type="match status" value="1"/>
</dbReference>
<dbReference type="InterPro" id="IPR036874">
    <property type="entry name" value="Carbonic_anhydrase_sf"/>
</dbReference>
<dbReference type="Proteomes" id="UP000179642">
    <property type="component" value="Unassembled WGS sequence"/>
</dbReference>
<evidence type="ECO:0000256" key="7">
    <source>
        <dbReference type="ARBA" id="ARBA00048348"/>
    </source>
</evidence>
<comment type="function">
    <text evidence="6">Catalyzes the reversible hydration of carbon dioxide to form bicarbonate.</text>
</comment>
<organism evidence="10 11">
    <name type="scientific">Streptomyces monashensis</name>
    <dbReference type="NCBI Taxonomy" id="1678012"/>
    <lineage>
        <taxon>Bacteria</taxon>
        <taxon>Bacillati</taxon>
        <taxon>Actinomycetota</taxon>
        <taxon>Actinomycetes</taxon>
        <taxon>Kitasatosporales</taxon>
        <taxon>Streptomycetaceae</taxon>
        <taxon>Streptomyces</taxon>
    </lineage>
</organism>
<dbReference type="Gene3D" id="3.40.1050.10">
    <property type="entry name" value="Carbonic anhydrase"/>
    <property type="match status" value="1"/>
</dbReference>
<evidence type="ECO:0000256" key="5">
    <source>
        <dbReference type="ARBA" id="ARBA00023239"/>
    </source>
</evidence>
<keyword evidence="3 8" id="KW-0479">Metal-binding</keyword>
<proteinExistence type="inferred from homology"/>
<keyword evidence="11" id="KW-1185">Reference proteome</keyword>
<keyword evidence="4 8" id="KW-0862">Zinc</keyword>
<dbReference type="AlphaFoldDB" id="A0A1S2Q295"/>
<comment type="caution">
    <text evidence="10">The sequence shown here is derived from an EMBL/GenBank/DDBJ whole genome shotgun (WGS) entry which is preliminary data.</text>
</comment>
<evidence type="ECO:0000256" key="8">
    <source>
        <dbReference type="PIRSR" id="PIRSR601765-1"/>
    </source>
</evidence>
<comment type="catalytic activity">
    <reaction evidence="7">
        <text>hydrogencarbonate + H(+) = CO2 + H2O</text>
        <dbReference type="Rhea" id="RHEA:10748"/>
        <dbReference type="ChEBI" id="CHEBI:15377"/>
        <dbReference type="ChEBI" id="CHEBI:15378"/>
        <dbReference type="ChEBI" id="CHEBI:16526"/>
        <dbReference type="ChEBI" id="CHEBI:17544"/>
        <dbReference type="EC" id="4.2.1.1"/>
    </reaction>
</comment>
<dbReference type="EC" id="4.2.1.1" evidence="2"/>
<dbReference type="GO" id="GO:0008270">
    <property type="term" value="F:zinc ion binding"/>
    <property type="evidence" value="ECO:0007669"/>
    <property type="project" value="InterPro"/>
</dbReference>
<protein>
    <recommendedName>
        <fullName evidence="2">carbonic anhydrase</fullName>
        <ecNumber evidence="2">4.2.1.1</ecNumber>
    </recommendedName>
</protein>
<evidence type="ECO:0000256" key="3">
    <source>
        <dbReference type="ARBA" id="ARBA00022723"/>
    </source>
</evidence>
<evidence type="ECO:0000256" key="6">
    <source>
        <dbReference type="ARBA" id="ARBA00024993"/>
    </source>
</evidence>
<evidence type="ECO:0000256" key="2">
    <source>
        <dbReference type="ARBA" id="ARBA00012925"/>
    </source>
</evidence>
<dbReference type="Pfam" id="PF00484">
    <property type="entry name" value="Pro_CA"/>
    <property type="match status" value="1"/>
</dbReference>
<evidence type="ECO:0000256" key="4">
    <source>
        <dbReference type="ARBA" id="ARBA00022833"/>
    </source>
</evidence>
<evidence type="ECO:0000256" key="9">
    <source>
        <dbReference type="SAM" id="Phobius"/>
    </source>
</evidence>
<accession>A0A1S2Q295</accession>
<feature type="binding site" evidence="8">
    <location>
        <position position="230"/>
    </location>
    <ligand>
        <name>Zn(2+)</name>
        <dbReference type="ChEBI" id="CHEBI:29105"/>
    </ligand>
</feature>
<keyword evidence="9" id="KW-0472">Membrane</keyword>
<dbReference type="SMART" id="SM00947">
    <property type="entry name" value="Pro_CA"/>
    <property type="match status" value="1"/>
</dbReference>
<keyword evidence="9" id="KW-0812">Transmembrane</keyword>
<sequence>MPTCTPPHTQHPYTSHGLLALALLPAWPDVAFSAVPLVVAAALVTAVGIRTVSRLGRAAQRRPQGVDTTVELGRGDGIRTVGSGTGSARSALCRCRPWTPWRDHQDCVTGTPTSPTGQETAGEVAVGRELAHGISSFQRHTAPLVRAELARLARDGQRPAQLFLTCADSRLVTSMITASGPGDLFVVRNVGNLVPPPGEEHGDDSVAAAIEYAVDVLGVRSVTVCGHSGCGAMQALLSGKCGGGSGDSAAAGAGTGAGAEALATPLRRRLRHGLPSLARMAREDRWTRPRLTGRSTVDAVDAWTRWSSCVWSTWSSSWSTRGRTGRWRGRWPEAGWSCTGCTSTWPRHGHICWRQRKMTGCSRASEGTSSQERRPMVLCEPIVCR</sequence>
<dbReference type="EMBL" id="MLYO01000048">
    <property type="protein sequence ID" value="OIK00239.1"/>
    <property type="molecule type" value="Genomic_DNA"/>
</dbReference>
<evidence type="ECO:0000313" key="11">
    <source>
        <dbReference type="Proteomes" id="UP000179642"/>
    </source>
</evidence>
<feature type="binding site" evidence="8">
    <location>
        <position position="168"/>
    </location>
    <ligand>
        <name>Zn(2+)</name>
        <dbReference type="ChEBI" id="CHEBI:29105"/>
    </ligand>
</feature>
<gene>
    <name evidence="10" type="ORF">BIV23_27225</name>
</gene>
<name>A0A1S2Q295_9ACTN</name>
<evidence type="ECO:0000313" key="10">
    <source>
        <dbReference type="EMBL" id="OIK00239.1"/>
    </source>
</evidence>
<feature type="transmembrane region" description="Helical" evidence="9">
    <location>
        <begin position="30"/>
        <end position="52"/>
    </location>
</feature>
<evidence type="ECO:0000256" key="1">
    <source>
        <dbReference type="ARBA" id="ARBA00006217"/>
    </source>
</evidence>
<dbReference type="PANTHER" id="PTHR11002">
    <property type="entry name" value="CARBONIC ANHYDRASE"/>
    <property type="match status" value="1"/>
</dbReference>
<keyword evidence="9" id="KW-1133">Transmembrane helix</keyword>